<feature type="region of interest" description="Disordered" evidence="1">
    <location>
        <begin position="89"/>
        <end position="127"/>
    </location>
</feature>
<evidence type="ECO:0000256" key="1">
    <source>
        <dbReference type="SAM" id="MobiDB-lite"/>
    </source>
</evidence>
<name>A0A914WJ89_9BILA</name>
<protein>
    <submittedName>
        <fullName evidence="3">Uncharacterized protein</fullName>
    </submittedName>
</protein>
<sequence length="189" mass="20417">MLAPIVTKDMKLFPTRQIPKHNIKNVRSRAQSLHDFGSTQRSQVVPIRQRSSVSVGHLPQVAVTARSPPKHSSLRKPSTLNAIDEDAEMNSDDLAHTSNPHINPDDLLATSAPSTTASAPSLSAKPKKGGILKWLSGALKSRSSSTEEMDDEDCDSADKGVKRKASTPSIEIRAVRKASHDRHDSSAVS</sequence>
<dbReference type="AlphaFoldDB" id="A0A914WJ89"/>
<dbReference type="Proteomes" id="UP000887566">
    <property type="component" value="Unplaced"/>
</dbReference>
<evidence type="ECO:0000313" key="2">
    <source>
        <dbReference type="Proteomes" id="UP000887566"/>
    </source>
</evidence>
<feature type="region of interest" description="Disordered" evidence="1">
    <location>
        <begin position="139"/>
        <end position="189"/>
    </location>
</feature>
<evidence type="ECO:0000313" key="3">
    <source>
        <dbReference type="WBParaSite" id="PSAMB.scaffold4026size15960.g23233.t1"/>
    </source>
</evidence>
<proteinExistence type="predicted"/>
<dbReference type="WBParaSite" id="PSAMB.scaffold4026size15960.g23233.t1">
    <property type="protein sequence ID" value="PSAMB.scaffold4026size15960.g23233.t1"/>
    <property type="gene ID" value="PSAMB.scaffold4026size15960.g23233"/>
</dbReference>
<keyword evidence="2" id="KW-1185">Reference proteome</keyword>
<organism evidence="2 3">
    <name type="scientific">Plectus sambesii</name>
    <dbReference type="NCBI Taxonomy" id="2011161"/>
    <lineage>
        <taxon>Eukaryota</taxon>
        <taxon>Metazoa</taxon>
        <taxon>Ecdysozoa</taxon>
        <taxon>Nematoda</taxon>
        <taxon>Chromadorea</taxon>
        <taxon>Plectida</taxon>
        <taxon>Plectina</taxon>
        <taxon>Plectoidea</taxon>
        <taxon>Plectidae</taxon>
        <taxon>Plectus</taxon>
    </lineage>
</organism>
<reference evidence="3" key="1">
    <citation type="submission" date="2022-11" db="UniProtKB">
        <authorList>
            <consortium name="WormBaseParasite"/>
        </authorList>
    </citation>
    <scope>IDENTIFICATION</scope>
</reference>
<feature type="compositionally biased region" description="Low complexity" evidence="1">
    <location>
        <begin position="107"/>
        <end position="124"/>
    </location>
</feature>
<accession>A0A914WJ89</accession>